<feature type="transmembrane region" description="Helical" evidence="1">
    <location>
        <begin position="12"/>
        <end position="30"/>
    </location>
</feature>
<gene>
    <name evidence="2" type="ORF">SR900_02335</name>
</gene>
<reference evidence="2 3" key="1">
    <citation type="submission" date="2023-11" db="EMBL/GenBank/DDBJ databases">
        <title>MicrobeMod: A computational toolkit for identifying prokaryotic methylation and restriction-modification with nanopore sequencing.</title>
        <authorList>
            <person name="Crits-Christoph A."/>
            <person name="Kang S.C."/>
            <person name="Lee H."/>
            <person name="Ostrov N."/>
        </authorList>
    </citation>
    <scope>NUCLEOTIDE SEQUENCE [LARGE SCALE GENOMIC DNA]</scope>
    <source>
        <strain evidence="2 3">DSMZ 16071</strain>
    </source>
</reference>
<dbReference type="EMBL" id="CP140158">
    <property type="protein sequence ID" value="WQG85735.1"/>
    <property type="molecule type" value="Genomic_DNA"/>
</dbReference>
<keyword evidence="3" id="KW-1185">Reference proteome</keyword>
<keyword evidence="1" id="KW-0472">Membrane</keyword>
<name>A0ABZ0X5E6_9GAMM</name>
<evidence type="ECO:0000256" key="1">
    <source>
        <dbReference type="SAM" id="Phobius"/>
    </source>
</evidence>
<proteinExistence type="predicted"/>
<keyword evidence="1" id="KW-0812">Transmembrane</keyword>
<organism evidence="2 3">
    <name type="scientific">Kangiella aquimarina</name>
    <dbReference type="NCBI Taxonomy" id="261965"/>
    <lineage>
        <taxon>Bacteria</taxon>
        <taxon>Pseudomonadati</taxon>
        <taxon>Pseudomonadota</taxon>
        <taxon>Gammaproteobacteria</taxon>
        <taxon>Kangiellales</taxon>
        <taxon>Kangiellaceae</taxon>
        <taxon>Kangiella</taxon>
    </lineage>
</organism>
<dbReference type="RefSeq" id="WP_018623729.1">
    <property type="nucleotide sequence ID" value="NZ_CP140158.1"/>
</dbReference>
<dbReference type="Proteomes" id="UP001324185">
    <property type="component" value="Chromosome"/>
</dbReference>
<feature type="transmembrane region" description="Helical" evidence="1">
    <location>
        <begin position="42"/>
        <end position="61"/>
    </location>
</feature>
<evidence type="ECO:0000313" key="3">
    <source>
        <dbReference type="Proteomes" id="UP001324185"/>
    </source>
</evidence>
<sequence>MVKFQALPKITIVSYIISIIIIGFVLAEQFAEWDLFSRKVKVGILVSAAIIGVFGSTVSIAKQLAGFLKRNKPSAKN</sequence>
<protein>
    <submittedName>
        <fullName evidence="2">Uncharacterized protein</fullName>
    </submittedName>
</protein>
<keyword evidence="1" id="KW-1133">Transmembrane helix</keyword>
<evidence type="ECO:0000313" key="2">
    <source>
        <dbReference type="EMBL" id="WQG85735.1"/>
    </source>
</evidence>
<accession>A0ABZ0X5E6</accession>